<evidence type="ECO:0000256" key="3">
    <source>
        <dbReference type="ARBA" id="ARBA00022692"/>
    </source>
</evidence>
<dbReference type="InterPro" id="IPR003593">
    <property type="entry name" value="AAA+_ATPase"/>
</dbReference>
<dbReference type="FunFam" id="3.40.50.300:FF:001644">
    <property type="entry name" value="ABC transporter G family member 5"/>
    <property type="match status" value="1"/>
</dbReference>
<dbReference type="OrthoDB" id="66620at2759"/>
<feature type="transmembrane region" description="Helical" evidence="9">
    <location>
        <begin position="595"/>
        <end position="613"/>
    </location>
</feature>
<dbReference type="GO" id="GO:0016020">
    <property type="term" value="C:membrane"/>
    <property type="evidence" value="ECO:0007669"/>
    <property type="project" value="UniProtKB-SubCell"/>
</dbReference>
<keyword evidence="12" id="KW-1185">Reference proteome</keyword>
<feature type="transmembrane region" description="Helical" evidence="9">
    <location>
        <begin position="446"/>
        <end position="469"/>
    </location>
</feature>
<dbReference type="AlphaFoldDB" id="A0A9D5CAS0"/>
<evidence type="ECO:0000256" key="8">
    <source>
        <dbReference type="SAM" id="MobiDB-lite"/>
    </source>
</evidence>
<dbReference type="PROSITE" id="PS50893">
    <property type="entry name" value="ABC_TRANSPORTER_2"/>
    <property type="match status" value="1"/>
</dbReference>
<protein>
    <recommendedName>
        <fullName evidence="10">ABC transporter domain-containing protein</fullName>
    </recommendedName>
</protein>
<keyword evidence="6 9" id="KW-1133">Transmembrane helix</keyword>
<dbReference type="Pfam" id="PF00005">
    <property type="entry name" value="ABC_tran"/>
    <property type="match status" value="1"/>
</dbReference>
<reference evidence="11" key="2">
    <citation type="journal article" date="2022" name="Hortic Res">
        <title>The genome of Dioscorea zingiberensis sheds light on the biosynthesis, origin and evolution of the medicinally important diosgenin saponins.</title>
        <authorList>
            <person name="Li Y."/>
            <person name="Tan C."/>
            <person name="Li Z."/>
            <person name="Guo J."/>
            <person name="Li S."/>
            <person name="Chen X."/>
            <person name="Wang C."/>
            <person name="Dai X."/>
            <person name="Yang H."/>
            <person name="Song W."/>
            <person name="Hou L."/>
            <person name="Xu J."/>
            <person name="Tong Z."/>
            <person name="Xu A."/>
            <person name="Yuan X."/>
            <person name="Wang W."/>
            <person name="Yang Q."/>
            <person name="Chen L."/>
            <person name="Sun Z."/>
            <person name="Wang K."/>
            <person name="Pan B."/>
            <person name="Chen J."/>
            <person name="Bao Y."/>
            <person name="Liu F."/>
            <person name="Qi X."/>
            <person name="Gang D.R."/>
            <person name="Wen J."/>
            <person name="Li J."/>
        </authorList>
    </citation>
    <scope>NUCLEOTIDE SEQUENCE</scope>
    <source>
        <strain evidence="11">Dzin_1.0</strain>
    </source>
</reference>
<feature type="transmembrane region" description="Helical" evidence="9">
    <location>
        <begin position="509"/>
        <end position="531"/>
    </location>
</feature>
<dbReference type="SUPFAM" id="SSF52540">
    <property type="entry name" value="P-loop containing nucleoside triphosphate hydrolases"/>
    <property type="match status" value="1"/>
</dbReference>
<dbReference type="InterPro" id="IPR050352">
    <property type="entry name" value="ABCG_transporters"/>
</dbReference>
<dbReference type="EMBL" id="JAGGNH010000006">
    <property type="protein sequence ID" value="KAJ0969459.1"/>
    <property type="molecule type" value="Genomic_DNA"/>
</dbReference>
<dbReference type="InterPro" id="IPR043926">
    <property type="entry name" value="ABCG_dom"/>
</dbReference>
<feature type="domain" description="ABC transporter" evidence="10">
    <location>
        <begin position="51"/>
        <end position="291"/>
    </location>
</feature>
<organism evidence="11 12">
    <name type="scientific">Dioscorea zingiberensis</name>
    <dbReference type="NCBI Taxonomy" id="325984"/>
    <lineage>
        <taxon>Eukaryota</taxon>
        <taxon>Viridiplantae</taxon>
        <taxon>Streptophyta</taxon>
        <taxon>Embryophyta</taxon>
        <taxon>Tracheophyta</taxon>
        <taxon>Spermatophyta</taxon>
        <taxon>Magnoliopsida</taxon>
        <taxon>Liliopsida</taxon>
        <taxon>Dioscoreales</taxon>
        <taxon>Dioscoreaceae</taxon>
        <taxon>Dioscorea</taxon>
    </lineage>
</organism>
<feature type="transmembrane region" description="Helical" evidence="9">
    <location>
        <begin position="481"/>
        <end position="502"/>
    </location>
</feature>
<dbReference type="SMART" id="SM00382">
    <property type="entry name" value="AAA"/>
    <property type="match status" value="1"/>
</dbReference>
<dbReference type="GO" id="GO:0016887">
    <property type="term" value="F:ATP hydrolysis activity"/>
    <property type="evidence" value="ECO:0007669"/>
    <property type="project" value="InterPro"/>
</dbReference>
<evidence type="ECO:0000256" key="9">
    <source>
        <dbReference type="SAM" id="Phobius"/>
    </source>
</evidence>
<comment type="caution">
    <text evidence="11">The sequence shown here is derived from an EMBL/GenBank/DDBJ whole genome shotgun (WGS) entry which is preliminary data.</text>
</comment>
<dbReference type="InterPro" id="IPR017871">
    <property type="entry name" value="ABC_transporter-like_CS"/>
</dbReference>
<evidence type="ECO:0000256" key="7">
    <source>
        <dbReference type="ARBA" id="ARBA00023136"/>
    </source>
</evidence>
<feature type="transmembrane region" description="Helical" evidence="9">
    <location>
        <begin position="402"/>
        <end position="425"/>
    </location>
</feature>
<keyword evidence="5" id="KW-0067">ATP-binding</keyword>
<evidence type="ECO:0000256" key="4">
    <source>
        <dbReference type="ARBA" id="ARBA00022741"/>
    </source>
</evidence>
<comment type="subcellular location">
    <subcellularLocation>
        <location evidence="1">Membrane</location>
        <topology evidence="1">Multi-pass membrane protein</topology>
    </subcellularLocation>
</comment>
<evidence type="ECO:0000313" key="12">
    <source>
        <dbReference type="Proteomes" id="UP001085076"/>
    </source>
</evidence>
<evidence type="ECO:0000256" key="2">
    <source>
        <dbReference type="ARBA" id="ARBA00022448"/>
    </source>
</evidence>
<evidence type="ECO:0000313" key="11">
    <source>
        <dbReference type="EMBL" id="KAJ0969459.1"/>
    </source>
</evidence>
<keyword evidence="4" id="KW-0547">Nucleotide-binding</keyword>
<gene>
    <name evidence="11" type="ORF">J5N97_022336</name>
</gene>
<dbReference type="Pfam" id="PF01061">
    <property type="entry name" value="ABC2_membrane"/>
    <property type="match status" value="1"/>
</dbReference>
<name>A0A9D5CAS0_9LILI</name>
<dbReference type="PANTHER" id="PTHR48041">
    <property type="entry name" value="ABC TRANSPORTER G FAMILY MEMBER 28"/>
    <property type="match status" value="1"/>
</dbReference>
<sequence length="630" mass="71384">MKKAQGYEIETRELSYKIQNPTTTFINPWTSRRTRGVQQEEEEEDEEHQQQEVIHASKAQDKHKHILKNVTFKAKPWELLAIVGPSGAGKSTLLEILAGKLDYRPPSPAVFVNRMPVDKAGFKKITGYVAQKDKLFPLLTVRETLMFTARLRLALAYHELHSLVEHLLNELGLAHVADLRVGDDNKMRGISGGERRRVSIAVDVVHDPGVLILDEPTSGLDSSSALQIVDLLKTMAESKGRTVILSIHQPGFRIVKLFNSVLLLADGTVLHHGTVDQLLHRLNSAGLHLPLHVNVVEFAIDSIQTIQQQQQEQEQNHNDRRTLQQLFFHDDDSLITTFLDPWCSYPNSWLKETVILTHRFSKIVFRTRELFACRTIQMLISGLVLGSIFFKLPDNATGAREHVGLFAFILTFLLSSTIEALPIFLQEREILMKETSSGSYRVSSYVVANGLVFLPFLLILSVLFSVPLYLLVGLNWSFEAFVYFLLLIWLILYTANSVVVCFSALAPDFIVGNSIISGVMGSFFLFSGYFIRKTEMPGYWVFMHYVSLFKYPFEGFLVNEFGDKCLEVRYGVCLIRGDDVLREEGLGEDSKWRNVLVMVIYILAYRFCSYLILRCRCSFAHRGAGAGAIK</sequence>
<dbReference type="PROSITE" id="PS00211">
    <property type="entry name" value="ABC_TRANSPORTER_1"/>
    <property type="match status" value="1"/>
</dbReference>
<dbReference type="Proteomes" id="UP001085076">
    <property type="component" value="Miscellaneous, Linkage group lg06"/>
</dbReference>
<dbReference type="InterPro" id="IPR027417">
    <property type="entry name" value="P-loop_NTPase"/>
</dbReference>
<dbReference type="GO" id="GO:0005524">
    <property type="term" value="F:ATP binding"/>
    <property type="evidence" value="ECO:0007669"/>
    <property type="project" value="UniProtKB-KW"/>
</dbReference>
<evidence type="ECO:0000259" key="10">
    <source>
        <dbReference type="PROSITE" id="PS50893"/>
    </source>
</evidence>
<dbReference type="InterPro" id="IPR013525">
    <property type="entry name" value="ABC2_TM"/>
</dbReference>
<evidence type="ECO:0000256" key="5">
    <source>
        <dbReference type="ARBA" id="ARBA00022840"/>
    </source>
</evidence>
<keyword evidence="7 9" id="KW-0472">Membrane</keyword>
<evidence type="ECO:0000256" key="6">
    <source>
        <dbReference type="ARBA" id="ARBA00022989"/>
    </source>
</evidence>
<reference evidence="11" key="1">
    <citation type="submission" date="2021-03" db="EMBL/GenBank/DDBJ databases">
        <authorList>
            <person name="Li Z."/>
            <person name="Yang C."/>
        </authorList>
    </citation>
    <scope>NUCLEOTIDE SEQUENCE</scope>
    <source>
        <strain evidence="11">Dzin_1.0</strain>
        <tissue evidence="11">Leaf</tissue>
    </source>
</reference>
<dbReference type="PANTHER" id="PTHR48041:SF79">
    <property type="entry name" value="ABC TRANSPORTER G FAMILY MEMBER 5"/>
    <property type="match status" value="1"/>
</dbReference>
<feature type="transmembrane region" description="Helical" evidence="9">
    <location>
        <begin position="371"/>
        <end position="390"/>
    </location>
</feature>
<proteinExistence type="predicted"/>
<feature type="region of interest" description="Disordered" evidence="8">
    <location>
        <begin position="25"/>
        <end position="58"/>
    </location>
</feature>
<dbReference type="Gene3D" id="3.40.50.300">
    <property type="entry name" value="P-loop containing nucleotide triphosphate hydrolases"/>
    <property type="match status" value="1"/>
</dbReference>
<keyword evidence="3 9" id="KW-0812">Transmembrane</keyword>
<dbReference type="InterPro" id="IPR003439">
    <property type="entry name" value="ABC_transporter-like_ATP-bd"/>
</dbReference>
<dbReference type="Pfam" id="PF19055">
    <property type="entry name" value="ABC2_membrane_7"/>
    <property type="match status" value="1"/>
</dbReference>
<evidence type="ECO:0000256" key="1">
    <source>
        <dbReference type="ARBA" id="ARBA00004141"/>
    </source>
</evidence>
<dbReference type="GO" id="GO:0140359">
    <property type="term" value="F:ABC-type transporter activity"/>
    <property type="evidence" value="ECO:0007669"/>
    <property type="project" value="InterPro"/>
</dbReference>
<keyword evidence="2" id="KW-0813">Transport</keyword>
<accession>A0A9D5CAS0</accession>